<dbReference type="RefSeq" id="WP_092648384.1">
    <property type="nucleotide sequence ID" value="NZ_LT629792.1"/>
</dbReference>
<evidence type="ECO:0000256" key="1">
    <source>
        <dbReference type="ARBA" id="ARBA00022679"/>
    </source>
</evidence>
<gene>
    <name evidence="5" type="ORF">SAMN04489714_0645</name>
</gene>
<dbReference type="PANTHER" id="PTHR10434:SF55">
    <property type="entry name" value="POSSIBLE ACYLTRANSFERASE"/>
    <property type="match status" value="1"/>
</dbReference>
<evidence type="ECO:0000313" key="5">
    <source>
        <dbReference type="EMBL" id="SDT89423.1"/>
    </source>
</evidence>
<dbReference type="InterPro" id="IPR002123">
    <property type="entry name" value="Plipid/glycerol_acylTrfase"/>
</dbReference>
<dbReference type="SUPFAM" id="SSF69593">
    <property type="entry name" value="Glycerol-3-phosphate (1)-acyltransferase"/>
    <property type="match status" value="1"/>
</dbReference>
<evidence type="ECO:0000313" key="6">
    <source>
        <dbReference type="Proteomes" id="UP000198976"/>
    </source>
</evidence>
<accession>A0ABY0V693</accession>
<feature type="compositionally biased region" description="Basic residues" evidence="3">
    <location>
        <begin position="246"/>
        <end position="255"/>
    </location>
</feature>
<sequence>MSRIQGLYKNAVAAVSPIMHTWINFDVTGEENLPESGGFLVTPNHISNTDPVCVAFVLGELGIPTRFMAKNELFKVPVLGAVMKKLGMVPVLRNSSHSVDSLAGARKALDAGQCVGIYIEGTLTRDPQYWPMRGKTGAARLALDTRCPVIPIAQWGPQAILERYSKALDIRPGRKVRMIIMEPVDLSDLYSDQGSQDREAVVEATERIQKAITRGVEELRGEKAPEQPWDPDKMQGPAKKTLGRFGHWRRGVQGR</sequence>
<dbReference type="GO" id="GO:0016746">
    <property type="term" value="F:acyltransferase activity"/>
    <property type="evidence" value="ECO:0007669"/>
    <property type="project" value="UniProtKB-KW"/>
</dbReference>
<dbReference type="Pfam" id="PF01553">
    <property type="entry name" value="Acyltransferase"/>
    <property type="match status" value="1"/>
</dbReference>
<proteinExistence type="predicted"/>
<organism evidence="5 6">
    <name type="scientific">Schaalia radingae</name>
    <dbReference type="NCBI Taxonomy" id="131110"/>
    <lineage>
        <taxon>Bacteria</taxon>
        <taxon>Bacillati</taxon>
        <taxon>Actinomycetota</taxon>
        <taxon>Actinomycetes</taxon>
        <taxon>Actinomycetales</taxon>
        <taxon>Actinomycetaceae</taxon>
        <taxon>Schaalia</taxon>
    </lineage>
</organism>
<feature type="region of interest" description="Disordered" evidence="3">
    <location>
        <begin position="218"/>
        <end position="255"/>
    </location>
</feature>
<reference evidence="5 6" key="1">
    <citation type="submission" date="2016-10" db="EMBL/GenBank/DDBJ databases">
        <authorList>
            <person name="Varghese N."/>
            <person name="Submissions S."/>
        </authorList>
    </citation>
    <scope>NUCLEOTIDE SEQUENCE [LARGE SCALE GENOMIC DNA]</scope>
    <source>
        <strain evidence="5 6">DSM 9169</strain>
    </source>
</reference>
<dbReference type="CDD" id="cd07989">
    <property type="entry name" value="LPLAT_AGPAT-like"/>
    <property type="match status" value="1"/>
</dbReference>
<dbReference type="EMBL" id="LT629792">
    <property type="protein sequence ID" value="SDT89423.1"/>
    <property type="molecule type" value="Genomic_DNA"/>
</dbReference>
<name>A0ABY0V693_9ACTO</name>
<evidence type="ECO:0000259" key="4">
    <source>
        <dbReference type="SMART" id="SM00563"/>
    </source>
</evidence>
<evidence type="ECO:0000256" key="3">
    <source>
        <dbReference type="SAM" id="MobiDB-lite"/>
    </source>
</evidence>
<dbReference type="Proteomes" id="UP000198976">
    <property type="component" value="Chromosome I"/>
</dbReference>
<feature type="compositionally biased region" description="Basic and acidic residues" evidence="3">
    <location>
        <begin position="218"/>
        <end position="233"/>
    </location>
</feature>
<keyword evidence="1" id="KW-0808">Transferase</keyword>
<keyword evidence="6" id="KW-1185">Reference proteome</keyword>
<protein>
    <submittedName>
        <fullName evidence="5">1-acyl-sn-glycerol-3-phosphate acyltransferases</fullName>
    </submittedName>
</protein>
<evidence type="ECO:0000256" key="2">
    <source>
        <dbReference type="ARBA" id="ARBA00023315"/>
    </source>
</evidence>
<feature type="domain" description="Phospholipid/glycerol acyltransferase" evidence="4">
    <location>
        <begin position="39"/>
        <end position="157"/>
    </location>
</feature>
<keyword evidence="2 5" id="KW-0012">Acyltransferase</keyword>
<dbReference type="PANTHER" id="PTHR10434">
    <property type="entry name" value="1-ACYL-SN-GLYCEROL-3-PHOSPHATE ACYLTRANSFERASE"/>
    <property type="match status" value="1"/>
</dbReference>
<dbReference type="SMART" id="SM00563">
    <property type="entry name" value="PlsC"/>
    <property type="match status" value="1"/>
</dbReference>